<keyword evidence="18" id="KW-0967">Endosome</keyword>
<dbReference type="GO" id="GO:0000139">
    <property type="term" value="C:Golgi membrane"/>
    <property type="evidence" value="ECO:0007669"/>
    <property type="project" value="UniProtKB-SubCell"/>
</dbReference>
<keyword evidence="23" id="KW-0472">Membrane</keyword>
<dbReference type="PANTHER" id="PTHR10829:SF12">
    <property type="entry name" value="DREBRIN-LIKE PROTEIN"/>
    <property type="match status" value="1"/>
</dbReference>
<feature type="compositionally biased region" description="Pro residues" evidence="30">
    <location>
        <begin position="310"/>
        <end position="319"/>
    </location>
</feature>
<keyword evidence="22" id="KW-0175">Coiled coil</keyword>
<dbReference type="InterPro" id="IPR036028">
    <property type="entry name" value="SH3-like_dom_sf"/>
</dbReference>
<keyword evidence="25" id="KW-0206">Cytoskeleton</keyword>
<evidence type="ECO:0000256" key="23">
    <source>
        <dbReference type="ARBA" id="ARBA00023136"/>
    </source>
</evidence>
<dbReference type="Gene3D" id="2.30.30.40">
    <property type="entry name" value="SH3 Domains"/>
    <property type="match status" value="1"/>
</dbReference>
<evidence type="ECO:0000256" key="29">
    <source>
        <dbReference type="PROSITE-ProRule" id="PRU00192"/>
    </source>
</evidence>
<evidence type="ECO:0000256" key="1">
    <source>
        <dbReference type="ARBA" id="ARBA00004145"/>
    </source>
</evidence>
<evidence type="ECO:0000256" key="17">
    <source>
        <dbReference type="ARBA" id="ARBA00022490"/>
    </source>
</evidence>
<dbReference type="GO" id="GO:0030833">
    <property type="term" value="P:regulation of actin filament polymerization"/>
    <property type="evidence" value="ECO:0007669"/>
    <property type="project" value="TreeGrafter"/>
</dbReference>
<dbReference type="RefSeq" id="XP_008280510.1">
    <property type="nucleotide sequence ID" value="XM_008282288.1"/>
</dbReference>
<keyword evidence="34" id="KW-1185">Reference proteome</keyword>
<evidence type="ECO:0000313" key="34">
    <source>
        <dbReference type="Proteomes" id="UP000694891"/>
    </source>
</evidence>
<dbReference type="GO" id="GO:0030864">
    <property type="term" value="C:cortical actin cytoskeleton"/>
    <property type="evidence" value="ECO:0007669"/>
    <property type="project" value="TreeGrafter"/>
</dbReference>
<dbReference type="PROSITE" id="PS51263">
    <property type="entry name" value="ADF_H"/>
    <property type="match status" value="1"/>
</dbReference>
<dbReference type="InterPro" id="IPR002108">
    <property type="entry name" value="ADF-H"/>
</dbReference>
<dbReference type="PRINTS" id="PR00452">
    <property type="entry name" value="SH3DOMAIN"/>
</dbReference>
<evidence type="ECO:0000256" key="28">
    <source>
        <dbReference type="ARBA" id="ARBA00034105"/>
    </source>
</evidence>
<evidence type="ECO:0000256" key="24">
    <source>
        <dbReference type="ARBA" id="ARBA00023203"/>
    </source>
</evidence>
<feature type="domain" description="ADF-H" evidence="32">
    <location>
        <begin position="2"/>
        <end position="133"/>
    </location>
</feature>
<dbReference type="SUPFAM" id="SSF50044">
    <property type="entry name" value="SH3-domain"/>
    <property type="match status" value="1"/>
</dbReference>
<reference evidence="35" key="2">
    <citation type="submission" date="2025-04" db="UniProtKB">
        <authorList>
            <consortium name="RefSeq"/>
        </authorList>
    </citation>
    <scope>IDENTIFICATION</scope>
</reference>
<keyword evidence="14 29" id="KW-0728">SH3 domain</keyword>
<evidence type="ECO:0000256" key="5">
    <source>
        <dbReference type="ARBA" id="ARBA00004279"/>
    </source>
</evidence>
<dbReference type="GO" id="GO:0002102">
    <property type="term" value="C:podosome"/>
    <property type="evidence" value="ECO:0007669"/>
    <property type="project" value="UniProtKB-SubCell"/>
</dbReference>
<proteinExistence type="inferred from homology"/>
<dbReference type="GO" id="GO:0045773">
    <property type="term" value="P:positive regulation of axon extension"/>
    <property type="evidence" value="ECO:0007669"/>
    <property type="project" value="TreeGrafter"/>
</dbReference>
<dbReference type="GeneTree" id="ENSGT00940000156732"/>
<dbReference type="Pfam" id="PF14604">
    <property type="entry name" value="SH3_9"/>
    <property type="match status" value="1"/>
</dbReference>
<dbReference type="InterPro" id="IPR001452">
    <property type="entry name" value="SH3_domain"/>
</dbReference>
<evidence type="ECO:0000313" key="33">
    <source>
        <dbReference type="Ensembl" id="ENSSPAP00000031079.1"/>
    </source>
</evidence>
<keyword evidence="21" id="KW-0333">Golgi apparatus</keyword>
<reference evidence="33" key="1">
    <citation type="submission" date="2023-09" db="UniProtKB">
        <authorList>
            <consortium name="Ensembl"/>
        </authorList>
    </citation>
    <scope>IDENTIFICATION</scope>
</reference>
<evidence type="ECO:0000256" key="15">
    <source>
        <dbReference type="ARBA" id="ARBA00022448"/>
    </source>
</evidence>
<organism evidence="33">
    <name type="scientific">Stegastes partitus</name>
    <name type="common">bicolor damselfish</name>
    <dbReference type="NCBI Taxonomy" id="144197"/>
    <lineage>
        <taxon>Eukaryota</taxon>
        <taxon>Metazoa</taxon>
        <taxon>Chordata</taxon>
        <taxon>Craniata</taxon>
        <taxon>Vertebrata</taxon>
        <taxon>Euteleostomi</taxon>
        <taxon>Actinopterygii</taxon>
        <taxon>Neopterygii</taxon>
        <taxon>Teleostei</taxon>
        <taxon>Neoteleostei</taxon>
        <taxon>Acanthomorphata</taxon>
        <taxon>Ovalentaria</taxon>
        <taxon>Pomacentridae</taxon>
        <taxon>Stegastes</taxon>
    </lineage>
</organism>
<dbReference type="Ensembl" id="ENSSPAT00000031579.1">
    <property type="protein sequence ID" value="ENSSPAP00000031079.1"/>
    <property type="gene ID" value="ENSSPAG00000023303.1"/>
</dbReference>
<dbReference type="GO" id="GO:0005769">
    <property type="term" value="C:early endosome"/>
    <property type="evidence" value="ECO:0007669"/>
    <property type="project" value="UniProtKB-SubCell"/>
</dbReference>
<dbReference type="Gene3D" id="3.40.20.10">
    <property type="entry name" value="Severin"/>
    <property type="match status" value="1"/>
</dbReference>
<dbReference type="GO" id="GO:0061003">
    <property type="term" value="P:positive regulation of dendritic spine morphogenesis"/>
    <property type="evidence" value="ECO:0007669"/>
    <property type="project" value="TreeGrafter"/>
</dbReference>
<dbReference type="PANTHER" id="PTHR10829">
    <property type="entry name" value="CORTACTIN AND DREBRIN"/>
    <property type="match status" value="1"/>
</dbReference>
<sequence length="437" mass="49201">MAVNLSKNGPALTAAYKEVVDEKSNTNWALFTYEGNSNDIRLAEKGDGGLEEMVEELNSGKVMYAFCRVQDPNSGLPKYVLINWTGEGVNDARKGLCANHVSSMNNFLKGAHVTVNARADEDVEPEVIMQKVAKASGANYSFHKEASSRFQDSGPQGPVGSVYQKTNAMSEIRKTNKDTFWAQAEKEEEKRRQEERRKADEERQKLERERKDREAKEAAVRDKRDKERASQIDEQKKYQQQQEAASKEQEKQRWEEEQNQAAQRKAGRRGESVEKANEAASLISQRAVNPREMFKQRERGMTPSDSDVPPAAPASPQPEPDVDDGQSRCEYDEPEAAPQEQSREEAPAANSYVQEPAYEEPAQVEESNAYEGTVEETSDRGICARALYDYQAADDTEISFDPDDIITGIEMIDEGWWRGYGPDGHFGMFPANYVELV</sequence>
<dbReference type="GO" id="GO:0030027">
    <property type="term" value="C:lamellipodium"/>
    <property type="evidence" value="ECO:0007669"/>
    <property type="project" value="UniProtKB-SubCell"/>
</dbReference>
<keyword evidence="17" id="KW-0963">Cytoplasm</keyword>
<dbReference type="InterPro" id="IPR035717">
    <property type="entry name" value="Drebrin-like_SH3"/>
</dbReference>
<comment type="similarity">
    <text evidence="13">Belongs to the ABP1 family.</text>
</comment>
<evidence type="ECO:0000259" key="31">
    <source>
        <dbReference type="PROSITE" id="PS50002"/>
    </source>
</evidence>
<accession>A0A3B5BII6</accession>
<evidence type="ECO:0000256" key="16">
    <source>
        <dbReference type="ARBA" id="ARBA00022475"/>
    </source>
</evidence>
<evidence type="ECO:0000256" key="25">
    <source>
        <dbReference type="ARBA" id="ARBA00023212"/>
    </source>
</evidence>
<feature type="domain" description="SH3" evidence="31">
    <location>
        <begin position="379"/>
        <end position="437"/>
    </location>
</feature>
<dbReference type="SUPFAM" id="SSF55753">
    <property type="entry name" value="Actin depolymerizing proteins"/>
    <property type="match status" value="1"/>
</dbReference>
<evidence type="ECO:0000256" key="30">
    <source>
        <dbReference type="SAM" id="MobiDB-lite"/>
    </source>
</evidence>
<keyword evidence="20" id="KW-0770">Synapse</keyword>
<dbReference type="GO" id="GO:0051015">
    <property type="term" value="F:actin filament binding"/>
    <property type="evidence" value="ECO:0007669"/>
    <property type="project" value="TreeGrafter"/>
</dbReference>
<evidence type="ECO:0000256" key="18">
    <source>
        <dbReference type="ARBA" id="ARBA00022753"/>
    </source>
</evidence>
<protein>
    <submittedName>
        <fullName evidence="33">Drebrin like</fullName>
    </submittedName>
    <submittedName>
        <fullName evidence="35">Drebrin-like protein isoform X2</fullName>
    </submittedName>
</protein>
<dbReference type="Proteomes" id="UP000694891">
    <property type="component" value="Unplaced"/>
</dbReference>
<dbReference type="GO" id="GO:0030425">
    <property type="term" value="C:dendrite"/>
    <property type="evidence" value="ECO:0007669"/>
    <property type="project" value="UniProtKB-SubCell"/>
</dbReference>
<evidence type="ECO:0000256" key="4">
    <source>
        <dbReference type="ARBA" id="ARBA00004255"/>
    </source>
</evidence>
<keyword evidence="15" id="KW-0813">Transport</keyword>
<gene>
    <name evidence="35" type="primary">dbnl</name>
</gene>
<dbReference type="CTD" id="553729"/>
<name>A0A3B5BII6_9TELE</name>
<dbReference type="GO" id="GO:0001726">
    <property type="term" value="C:ruffle"/>
    <property type="evidence" value="ECO:0007669"/>
    <property type="project" value="UniProtKB-SubCell"/>
</dbReference>
<feature type="region of interest" description="Disordered" evidence="30">
    <location>
        <begin position="167"/>
        <end position="378"/>
    </location>
</feature>
<keyword evidence="27" id="KW-0968">Cytoplasmic vesicle</keyword>
<evidence type="ECO:0000256" key="12">
    <source>
        <dbReference type="ARBA" id="ARBA00004544"/>
    </source>
</evidence>
<dbReference type="GO" id="GO:0030427">
    <property type="term" value="C:site of polarized growth"/>
    <property type="evidence" value="ECO:0007669"/>
    <property type="project" value="TreeGrafter"/>
</dbReference>
<evidence type="ECO:0000256" key="6">
    <source>
        <dbReference type="ARBA" id="ARBA00004412"/>
    </source>
</evidence>
<evidence type="ECO:0000256" key="10">
    <source>
        <dbReference type="ARBA" id="ARBA00004510"/>
    </source>
</evidence>
<dbReference type="GO" id="GO:0014069">
    <property type="term" value="C:postsynaptic density"/>
    <property type="evidence" value="ECO:0007669"/>
    <property type="project" value="UniProtKB-SubCell"/>
</dbReference>
<evidence type="ECO:0000259" key="32">
    <source>
        <dbReference type="PROSITE" id="PS51263"/>
    </source>
</evidence>
<dbReference type="FunFam" id="2.30.30.40:FF:000046">
    <property type="entry name" value="Drebrin-like protein isoform B"/>
    <property type="match status" value="1"/>
</dbReference>
<dbReference type="PROSITE" id="PS50002">
    <property type="entry name" value="SH3"/>
    <property type="match status" value="1"/>
</dbReference>
<dbReference type="Pfam" id="PF00241">
    <property type="entry name" value="Cofilin_ADF"/>
    <property type="match status" value="1"/>
</dbReference>
<evidence type="ECO:0000256" key="14">
    <source>
        <dbReference type="ARBA" id="ARBA00022443"/>
    </source>
</evidence>
<dbReference type="InterPro" id="IPR029006">
    <property type="entry name" value="ADF-H/Gelsolin-like_dom_sf"/>
</dbReference>
<evidence type="ECO:0000256" key="13">
    <source>
        <dbReference type="ARBA" id="ARBA00011039"/>
    </source>
</evidence>
<evidence type="ECO:0000256" key="22">
    <source>
        <dbReference type="ARBA" id="ARBA00023054"/>
    </source>
</evidence>
<evidence type="ECO:0000256" key="7">
    <source>
        <dbReference type="ARBA" id="ARBA00004413"/>
    </source>
</evidence>
<dbReference type="FunFam" id="3.40.20.10:FF:000011">
    <property type="entry name" value="Drebrin-like protein B"/>
    <property type="match status" value="1"/>
</dbReference>
<dbReference type="CDD" id="cd11960">
    <property type="entry name" value="SH3_Abp1_eu"/>
    <property type="match status" value="1"/>
</dbReference>
<evidence type="ECO:0000256" key="19">
    <source>
        <dbReference type="ARBA" id="ARBA00022949"/>
    </source>
</evidence>
<keyword evidence="24" id="KW-0009">Actin-binding</keyword>
<dbReference type="GO" id="GO:0043204">
    <property type="term" value="C:perikaryon"/>
    <property type="evidence" value="ECO:0007669"/>
    <property type="project" value="UniProtKB-SubCell"/>
</dbReference>
<keyword evidence="19" id="KW-0965">Cell junction</keyword>
<dbReference type="GO" id="GO:0005884">
    <property type="term" value="C:actin filament"/>
    <property type="evidence" value="ECO:0007669"/>
    <property type="project" value="TreeGrafter"/>
</dbReference>
<dbReference type="SMART" id="SM00326">
    <property type="entry name" value="SH3"/>
    <property type="match status" value="1"/>
</dbReference>
<evidence type="ECO:0000256" key="2">
    <source>
        <dbReference type="ARBA" id="ARBA00004188"/>
    </source>
</evidence>
<dbReference type="GeneID" id="103357648"/>
<evidence type="ECO:0000256" key="27">
    <source>
        <dbReference type="ARBA" id="ARBA00023329"/>
    </source>
</evidence>
<dbReference type="GO" id="GO:0005829">
    <property type="term" value="C:cytosol"/>
    <property type="evidence" value="ECO:0007669"/>
    <property type="project" value="UniProtKB-SubCell"/>
</dbReference>
<feature type="compositionally biased region" description="Basic and acidic residues" evidence="30">
    <location>
        <begin position="268"/>
        <end position="277"/>
    </location>
</feature>
<evidence type="ECO:0000256" key="21">
    <source>
        <dbReference type="ARBA" id="ARBA00023034"/>
    </source>
</evidence>
<dbReference type="GO" id="GO:0098974">
    <property type="term" value="P:postsynaptic actin cytoskeleton organization"/>
    <property type="evidence" value="ECO:0007669"/>
    <property type="project" value="TreeGrafter"/>
</dbReference>
<evidence type="ECO:0000256" key="20">
    <source>
        <dbReference type="ARBA" id="ARBA00023018"/>
    </source>
</evidence>
<evidence type="ECO:0000256" key="8">
    <source>
        <dbReference type="ARBA" id="ARBA00004466"/>
    </source>
</evidence>
<dbReference type="GO" id="GO:0048812">
    <property type="term" value="P:neuron projection morphogenesis"/>
    <property type="evidence" value="ECO:0007669"/>
    <property type="project" value="TreeGrafter"/>
</dbReference>
<evidence type="ECO:0000256" key="11">
    <source>
        <dbReference type="ARBA" id="ARBA00004514"/>
    </source>
</evidence>
<comment type="subcellular location">
    <subcellularLocation>
        <location evidence="7">Cell membrane</location>
        <topology evidence="7">Peripheral membrane protein</topology>
        <orientation evidence="7">Cytoplasmic side</orientation>
    </subcellularLocation>
    <subcellularLocation>
        <location evidence="5">Cell projection</location>
        <location evidence="5">Dendrite</location>
    </subcellularLocation>
    <subcellularLocation>
        <location evidence="10">Cell projection</location>
        <location evidence="10">Lamellipodium</location>
    </subcellularLocation>
    <subcellularLocation>
        <location evidence="2">Cell projection</location>
        <location evidence="2">Podosome</location>
    </subcellularLocation>
    <subcellularLocation>
        <location evidence="8">Cell projection</location>
        <location evidence="8">Ruffle</location>
    </subcellularLocation>
    <subcellularLocation>
        <location evidence="12">Cytoplasm</location>
        <location evidence="12">Cell cortex</location>
    </subcellularLocation>
    <subcellularLocation>
        <location evidence="3">Cytoplasm</location>
        <location evidence="3">Cytoskeleton</location>
    </subcellularLocation>
    <subcellularLocation>
        <location evidence="11">Cytoplasm</location>
        <location evidence="11">Cytosol</location>
    </subcellularLocation>
    <subcellularLocation>
        <location evidence="1">Cytoplasmic vesicle</location>
        <location evidence="1">Clathrin-coated vesicle membrane</location>
        <topology evidence="1">Peripheral membrane protein</topology>
        <orientation evidence="1">Cytoplasmic side</orientation>
    </subcellularLocation>
    <subcellularLocation>
        <location evidence="6">Early endosome</location>
    </subcellularLocation>
    <subcellularLocation>
        <location evidence="4">Golgi apparatus membrane</location>
        <topology evidence="4">Peripheral membrane protein</topology>
        <orientation evidence="4">Cytoplasmic side</orientation>
    </subcellularLocation>
    <subcellularLocation>
        <location evidence="9">Perikaryon</location>
    </subcellularLocation>
    <subcellularLocation>
        <location evidence="28">Postsynaptic density</location>
    </subcellularLocation>
</comment>
<evidence type="ECO:0000256" key="26">
    <source>
        <dbReference type="ARBA" id="ARBA00023273"/>
    </source>
</evidence>
<evidence type="ECO:0000256" key="9">
    <source>
        <dbReference type="ARBA" id="ARBA00004484"/>
    </source>
</evidence>
<dbReference type="OrthoDB" id="5971719at2759"/>
<feature type="compositionally biased region" description="Basic and acidic residues" evidence="30">
    <location>
        <begin position="184"/>
        <end position="237"/>
    </location>
</feature>
<dbReference type="SMART" id="SM00102">
    <property type="entry name" value="ADF"/>
    <property type="match status" value="1"/>
</dbReference>
<feature type="compositionally biased region" description="Basic and acidic residues" evidence="30">
    <location>
        <begin position="245"/>
        <end position="256"/>
    </location>
</feature>
<keyword evidence="16" id="KW-1003">Cell membrane</keyword>
<evidence type="ECO:0000313" key="35">
    <source>
        <dbReference type="RefSeq" id="XP_008280510.1"/>
    </source>
</evidence>
<dbReference type="CDD" id="cd11281">
    <property type="entry name" value="ADF_drebrin_like"/>
    <property type="match status" value="1"/>
</dbReference>
<evidence type="ECO:0000256" key="3">
    <source>
        <dbReference type="ARBA" id="ARBA00004245"/>
    </source>
</evidence>
<dbReference type="AlphaFoldDB" id="A0A3B5BII6"/>
<dbReference type="GO" id="GO:0045211">
    <property type="term" value="C:postsynaptic membrane"/>
    <property type="evidence" value="ECO:0007669"/>
    <property type="project" value="TreeGrafter"/>
</dbReference>
<dbReference type="GO" id="GO:0030665">
    <property type="term" value="C:clathrin-coated vesicle membrane"/>
    <property type="evidence" value="ECO:0007669"/>
    <property type="project" value="UniProtKB-SubCell"/>
</dbReference>
<keyword evidence="26" id="KW-0966">Cell projection</keyword>